<dbReference type="Proteomes" id="UP000266305">
    <property type="component" value="Unassembled WGS sequence"/>
</dbReference>
<dbReference type="InterPro" id="IPR007804">
    <property type="entry name" value="GvpG"/>
</dbReference>
<accession>A0AAX1UQP9</accession>
<evidence type="ECO:0000313" key="1">
    <source>
        <dbReference type="EMBL" id="RHZ97627.1"/>
    </source>
</evidence>
<dbReference type="RefSeq" id="WP_118999433.1">
    <property type="nucleotide sequence ID" value="NZ_CP033447.1"/>
</dbReference>
<reference evidence="1 2" key="1">
    <citation type="submission" date="2018-08" db="EMBL/GenBank/DDBJ databases">
        <title>Draft genome sequence of Rhodobacter sphaeroides FY.</title>
        <authorList>
            <person name="Rayyan A."/>
            <person name="Meyer T.E."/>
            <person name="Kyndt J.A."/>
        </authorList>
    </citation>
    <scope>NUCLEOTIDE SEQUENCE [LARGE SCALE GENOMIC DNA]</scope>
    <source>
        <strain evidence="1 2">FY</strain>
    </source>
</reference>
<dbReference type="Pfam" id="PF05120">
    <property type="entry name" value="GvpG"/>
    <property type="match status" value="1"/>
</dbReference>
<protein>
    <submittedName>
        <fullName evidence="1">Gas vesicle protein</fullName>
    </submittedName>
</protein>
<name>A0AAX1UQP9_CERSP</name>
<dbReference type="AlphaFoldDB" id="A0AAX1UQP9"/>
<comment type="caution">
    <text evidence="1">The sequence shown here is derived from an EMBL/GenBank/DDBJ whole genome shotgun (WGS) entry which is preliminary data.</text>
</comment>
<organism evidence="1 2">
    <name type="scientific">Cereibacter sphaeroides</name>
    <name type="common">Rhodobacter sphaeroides</name>
    <dbReference type="NCBI Taxonomy" id="1063"/>
    <lineage>
        <taxon>Bacteria</taxon>
        <taxon>Pseudomonadati</taxon>
        <taxon>Pseudomonadota</taxon>
        <taxon>Alphaproteobacteria</taxon>
        <taxon>Rhodobacterales</taxon>
        <taxon>Paracoccaceae</taxon>
        <taxon>Cereibacter</taxon>
    </lineage>
</organism>
<proteinExistence type="predicted"/>
<sequence length="77" mass="8455">MGLLTSLLTLPFRGPFDGTLWIAARIGEAAEQSWNDPAALRAALVEAERRLLAGELSEETYDAIELDLLERLKGTAR</sequence>
<dbReference type="EMBL" id="QWGP01000003">
    <property type="protein sequence ID" value="RHZ97627.1"/>
    <property type="molecule type" value="Genomic_DNA"/>
</dbReference>
<evidence type="ECO:0000313" key="2">
    <source>
        <dbReference type="Proteomes" id="UP000266305"/>
    </source>
</evidence>
<gene>
    <name evidence="1" type="ORF">D1114_04730</name>
</gene>